<dbReference type="Pfam" id="PF03929">
    <property type="entry name" value="PepSY_TM"/>
    <property type="match status" value="1"/>
</dbReference>
<proteinExistence type="predicted"/>
<evidence type="ECO:0000313" key="3">
    <source>
        <dbReference type="EMBL" id="MBL0385186.1"/>
    </source>
</evidence>
<reference evidence="3 4" key="1">
    <citation type="submission" date="2021-01" db="EMBL/GenBank/DDBJ databases">
        <title>Tumebacillus sp. strain ITR2 16S ribosomal RNA gene Genome sequencing and assembly.</title>
        <authorList>
            <person name="Kang M."/>
        </authorList>
    </citation>
    <scope>NUCLEOTIDE SEQUENCE [LARGE SCALE GENOMIC DNA]</scope>
    <source>
        <strain evidence="3 4">ITR2</strain>
    </source>
</reference>
<evidence type="ECO:0000256" key="1">
    <source>
        <dbReference type="SAM" id="Phobius"/>
    </source>
</evidence>
<dbReference type="InterPro" id="IPR025711">
    <property type="entry name" value="PepSY"/>
</dbReference>
<organism evidence="3 4">
    <name type="scientific">Tumebacillus amylolyticus</name>
    <dbReference type="NCBI Taxonomy" id="2801339"/>
    <lineage>
        <taxon>Bacteria</taxon>
        <taxon>Bacillati</taxon>
        <taxon>Bacillota</taxon>
        <taxon>Bacilli</taxon>
        <taxon>Bacillales</taxon>
        <taxon>Alicyclobacillaceae</taxon>
        <taxon>Tumebacillus</taxon>
    </lineage>
</organism>
<feature type="transmembrane region" description="Helical" evidence="1">
    <location>
        <begin position="330"/>
        <end position="352"/>
    </location>
</feature>
<dbReference type="Proteomes" id="UP000602284">
    <property type="component" value="Unassembled WGS sequence"/>
</dbReference>
<feature type="transmembrane region" description="Helical" evidence="1">
    <location>
        <begin position="190"/>
        <end position="210"/>
    </location>
</feature>
<keyword evidence="1" id="KW-0812">Transmembrane</keyword>
<dbReference type="EMBL" id="JAEQNB010000001">
    <property type="protein sequence ID" value="MBL0385186.1"/>
    <property type="molecule type" value="Genomic_DNA"/>
</dbReference>
<comment type="caution">
    <text evidence="3">The sequence shown here is derived from an EMBL/GenBank/DDBJ whole genome shotgun (WGS) entry which is preliminary data.</text>
</comment>
<keyword evidence="4" id="KW-1185">Reference proteome</keyword>
<accession>A0ABS1J4I7</accession>
<dbReference type="Pfam" id="PF03413">
    <property type="entry name" value="PepSY"/>
    <property type="match status" value="1"/>
</dbReference>
<dbReference type="InterPro" id="IPR005625">
    <property type="entry name" value="PepSY-ass_TM"/>
</dbReference>
<evidence type="ECO:0000259" key="2">
    <source>
        <dbReference type="Pfam" id="PF03413"/>
    </source>
</evidence>
<gene>
    <name evidence="3" type="ORF">JJB07_00890</name>
</gene>
<protein>
    <submittedName>
        <fullName evidence="3">PepSY domain-containing protein</fullName>
    </submittedName>
</protein>
<feature type="transmembrane region" description="Helical" evidence="1">
    <location>
        <begin position="12"/>
        <end position="32"/>
    </location>
</feature>
<sequence>MRKWMLKLHLWLSLGVGLFFVMICLTGSILVLKEDIQKWVDPELYATTPGRVPVETVLATVTKVYPDAHVDSVESPEKADGRYHVRLSKKSGGSQELYLDPGTGNVLGQSGAGATFISWVLKIHRYLLLGDLFGKQTAQVVNAVMGIALTLVLGTGAYLWWPGLRKFALGFRIVRNKGKLMFQRDLHKSLGILSVPLLLVLTLTGTAMTLDKYVFGWFGSPTQEVVPKSVTQVKPEGSPLPVDSLLQNVQSKYPDAQWLNVKLPADGKQAVTVSLEQGYNPADIGNATAYVNPYTGQVLHKTNPQAGITLYQRWKRGLHFASWGGLFSKLLYVLIGVLPLFFMVTGLAIWRIKVSLKSKRKRKLVVVPT</sequence>
<name>A0ABS1J4I7_9BACL</name>
<keyword evidence="1" id="KW-1133">Transmembrane helix</keyword>
<dbReference type="RefSeq" id="WP_201630349.1">
    <property type="nucleotide sequence ID" value="NZ_JAEQNB010000001.1"/>
</dbReference>
<feature type="transmembrane region" description="Helical" evidence="1">
    <location>
        <begin position="140"/>
        <end position="161"/>
    </location>
</feature>
<evidence type="ECO:0000313" key="4">
    <source>
        <dbReference type="Proteomes" id="UP000602284"/>
    </source>
</evidence>
<feature type="domain" description="PepSY" evidence="2">
    <location>
        <begin position="52"/>
        <end position="109"/>
    </location>
</feature>
<keyword evidence="1" id="KW-0472">Membrane</keyword>
<dbReference type="PANTHER" id="PTHR34219">
    <property type="entry name" value="IRON-REGULATED INNER MEMBRANE PROTEIN-RELATED"/>
    <property type="match status" value="1"/>
</dbReference>